<evidence type="ECO:0000313" key="3">
    <source>
        <dbReference type="Proteomes" id="UP000014074"/>
    </source>
</evidence>
<protein>
    <submittedName>
        <fullName evidence="2">Uncharacterized protein</fullName>
    </submittedName>
</protein>
<accession>R8BPQ0</accession>
<dbReference type="EMBL" id="KB933025">
    <property type="protein sequence ID" value="EOO01322.1"/>
    <property type="molecule type" value="Genomic_DNA"/>
</dbReference>
<organism evidence="2 3">
    <name type="scientific">Phaeoacremonium minimum (strain UCR-PA7)</name>
    <name type="common">Esca disease fungus</name>
    <name type="synonym">Togninia minima</name>
    <dbReference type="NCBI Taxonomy" id="1286976"/>
    <lineage>
        <taxon>Eukaryota</taxon>
        <taxon>Fungi</taxon>
        <taxon>Dikarya</taxon>
        <taxon>Ascomycota</taxon>
        <taxon>Pezizomycotina</taxon>
        <taxon>Sordariomycetes</taxon>
        <taxon>Sordariomycetidae</taxon>
        <taxon>Togniniales</taxon>
        <taxon>Togniniaceae</taxon>
        <taxon>Phaeoacremonium</taxon>
    </lineage>
</organism>
<evidence type="ECO:0000313" key="2">
    <source>
        <dbReference type="EMBL" id="EOO01322.1"/>
    </source>
</evidence>
<feature type="region of interest" description="Disordered" evidence="1">
    <location>
        <begin position="138"/>
        <end position="182"/>
    </location>
</feature>
<dbReference type="KEGG" id="tmn:UCRPA7_3180"/>
<dbReference type="RefSeq" id="XP_007913937.1">
    <property type="nucleotide sequence ID" value="XM_007915746.1"/>
</dbReference>
<keyword evidence="3" id="KW-1185">Reference proteome</keyword>
<sequence length="234" mass="25152">MSILIADYLDHLTELQTTALLIRKQQDGEMSLNGLPSKIFICIGPHRRQPPLPAGTASPTAVHVIASSADHFQDLSSLHKWAREAHDSRKQSFPAQNVVALRLTDQFYNKLRARAGDSEDPLTAWYVAGEWTSRGIVVPAPTPTSGSSGSDGTAVPAGPPLPTLPLQSQNRDAPAPATAATGTSFDHWGETAVALDVKSGLRVCPRCTKCRGTFLFAQSADSLVVESFKVQQQQ</sequence>
<dbReference type="HOGENOM" id="CLU_1185748_0_0_1"/>
<gene>
    <name evidence="2" type="ORF">UCRPA7_3180</name>
</gene>
<dbReference type="GeneID" id="19323504"/>
<name>R8BPQ0_PHAM7</name>
<proteinExistence type="predicted"/>
<feature type="compositionally biased region" description="Low complexity" evidence="1">
    <location>
        <begin position="138"/>
        <end position="155"/>
    </location>
</feature>
<dbReference type="OrthoDB" id="5270560at2759"/>
<reference evidence="3" key="1">
    <citation type="journal article" date="2013" name="Genome Announc.">
        <title>Draft genome sequence of the ascomycete Phaeoacremonium aleophilum strain UCR-PA7, a causal agent of the esca disease complex in grapevines.</title>
        <authorList>
            <person name="Blanco-Ulate B."/>
            <person name="Rolshausen P."/>
            <person name="Cantu D."/>
        </authorList>
    </citation>
    <scope>NUCLEOTIDE SEQUENCE [LARGE SCALE GENOMIC DNA]</scope>
    <source>
        <strain evidence="3">UCR-PA7</strain>
    </source>
</reference>
<dbReference type="Proteomes" id="UP000014074">
    <property type="component" value="Unassembled WGS sequence"/>
</dbReference>
<evidence type="ECO:0000256" key="1">
    <source>
        <dbReference type="SAM" id="MobiDB-lite"/>
    </source>
</evidence>
<dbReference type="AlphaFoldDB" id="R8BPQ0"/>